<proteinExistence type="predicted"/>
<organism evidence="1 2">
    <name type="scientific">Ferrimonas pelagia</name>
    <dbReference type="NCBI Taxonomy" id="1177826"/>
    <lineage>
        <taxon>Bacteria</taxon>
        <taxon>Pseudomonadati</taxon>
        <taxon>Pseudomonadota</taxon>
        <taxon>Gammaproteobacteria</taxon>
        <taxon>Alteromonadales</taxon>
        <taxon>Ferrimonadaceae</taxon>
        <taxon>Ferrimonas</taxon>
    </lineage>
</organism>
<sequence length="100" mass="11271">MLEVRHRAIDGLADAREQTFEPLGQQGQLIFHMLVHLIAPAGLLDIEVEGLSQRQQQEHGQQQLPKYLTPKRGRLALAIQDLPFHQNHEGFSVVGILYLG</sequence>
<protein>
    <submittedName>
        <fullName evidence="1">Uncharacterized protein</fullName>
    </submittedName>
</protein>
<comment type="caution">
    <text evidence="1">The sequence shown here is derived from an EMBL/GenBank/DDBJ whole genome shotgun (WGS) entry which is preliminary data.</text>
</comment>
<evidence type="ECO:0000313" key="1">
    <source>
        <dbReference type="EMBL" id="GAA4898722.1"/>
    </source>
</evidence>
<dbReference type="Proteomes" id="UP001499988">
    <property type="component" value="Unassembled WGS sequence"/>
</dbReference>
<name>A0ABP9FDM6_9GAMM</name>
<gene>
    <name evidence="1" type="ORF">GCM10023333_35210</name>
</gene>
<reference evidence="2" key="1">
    <citation type="journal article" date="2019" name="Int. J. Syst. Evol. Microbiol.">
        <title>The Global Catalogue of Microorganisms (GCM) 10K type strain sequencing project: providing services to taxonomists for standard genome sequencing and annotation.</title>
        <authorList>
            <consortium name="The Broad Institute Genomics Platform"/>
            <consortium name="The Broad Institute Genome Sequencing Center for Infectious Disease"/>
            <person name="Wu L."/>
            <person name="Ma J."/>
        </authorList>
    </citation>
    <scope>NUCLEOTIDE SEQUENCE [LARGE SCALE GENOMIC DNA]</scope>
    <source>
        <strain evidence="2">JCM 18401</strain>
    </source>
</reference>
<evidence type="ECO:0000313" key="2">
    <source>
        <dbReference type="Proteomes" id="UP001499988"/>
    </source>
</evidence>
<accession>A0ABP9FDM6</accession>
<dbReference type="EMBL" id="BAABJZ010000100">
    <property type="protein sequence ID" value="GAA4898722.1"/>
    <property type="molecule type" value="Genomic_DNA"/>
</dbReference>
<keyword evidence="2" id="KW-1185">Reference proteome</keyword>